<dbReference type="EMBL" id="RJKN01000003">
    <property type="protein sequence ID" value="ROP44028.1"/>
    <property type="molecule type" value="Genomic_DNA"/>
</dbReference>
<dbReference type="GO" id="GO:0006044">
    <property type="term" value="P:N-acetylglucosamine metabolic process"/>
    <property type="evidence" value="ECO:0007669"/>
    <property type="project" value="TreeGrafter"/>
</dbReference>
<dbReference type="PANTHER" id="PTHR10704">
    <property type="entry name" value="CARBOHYDRATE SULFOTRANSFERASE"/>
    <property type="match status" value="1"/>
</dbReference>
<dbReference type="SUPFAM" id="SSF52540">
    <property type="entry name" value="P-loop containing nucleoside triphosphate hydrolases"/>
    <property type="match status" value="1"/>
</dbReference>
<dbReference type="GO" id="GO:0001517">
    <property type="term" value="F:N-acetylglucosamine 6-O-sulfotransferase activity"/>
    <property type="evidence" value="ECO:0007669"/>
    <property type="project" value="TreeGrafter"/>
</dbReference>
<dbReference type="Pfam" id="PF13469">
    <property type="entry name" value="Sulfotransfer_3"/>
    <property type="match status" value="1"/>
</dbReference>
<evidence type="ECO:0000313" key="1">
    <source>
        <dbReference type="EMBL" id="ROP44028.1"/>
    </source>
</evidence>
<dbReference type="Gene3D" id="3.40.50.300">
    <property type="entry name" value="P-loop containing nucleotide triphosphate hydrolases"/>
    <property type="match status" value="1"/>
</dbReference>
<protein>
    <submittedName>
        <fullName evidence="1">Sulfotransferase family protein</fullName>
    </submittedName>
</protein>
<dbReference type="InterPro" id="IPR027417">
    <property type="entry name" value="P-loop_NTPase"/>
</dbReference>
<organism evidence="1 2">
    <name type="scientific">Pseudokineococcus lusitanus</name>
    <dbReference type="NCBI Taxonomy" id="763993"/>
    <lineage>
        <taxon>Bacteria</taxon>
        <taxon>Bacillati</taxon>
        <taxon>Actinomycetota</taxon>
        <taxon>Actinomycetes</taxon>
        <taxon>Kineosporiales</taxon>
        <taxon>Kineosporiaceae</taxon>
        <taxon>Pseudokineococcus</taxon>
    </lineage>
</organism>
<dbReference type="InterPro" id="IPR051135">
    <property type="entry name" value="Gal/GlcNAc/GalNAc_ST"/>
</dbReference>
<keyword evidence="1" id="KW-0808">Transferase</keyword>
<dbReference type="Proteomes" id="UP000276232">
    <property type="component" value="Unassembled WGS sequence"/>
</dbReference>
<reference evidence="1 2" key="1">
    <citation type="journal article" date="2015" name="Stand. Genomic Sci.">
        <title>Genomic Encyclopedia of Bacterial and Archaeal Type Strains, Phase III: the genomes of soil and plant-associated and newly described type strains.</title>
        <authorList>
            <person name="Whitman W.B."/>
            <person name="Woyke T."/>
            <person name="Klenk H.P."/>
            <person name="Zhou Y."/>
            <person name="Lilburn T.G."/>
            <person name="Beck B.J."/>
            <person name="De Vos P."/>
            <person name="Vandamme P."/>
            <person name="Eisen J.A."/>
            <person name="Garrity G."/>
            <person name="Hugenholtz P."/>
            <person name="Kyrpides N.C."/>
        </authorList>
    </citation>
    <scope>NUCLEOTIDE SEQUENCE [LARGE SCALE GENOMIC DNA]</scope>
    <source>
        <strain evidence="1 2">CECT 7306</strain>
    </source>
</reference>
<name>A0A3N1HNC5_9ACTN</name>
<evidence type="ECO:0000313" key="2">
    <source>
        <dbReference type="Proteomes" id="UP000276232"/>
    </source>
</evidence>
<dbReference type="RefSeq" id="WP_158674243.1">
    <property type="nucleotide sequence ID" value="NZ_RJKN01000003.1"/>
</dbReference>
<proteinExistence type="predicted"/>
<dbReference type="AlphaFoldDB" id="A0A3N1HNC5"/>
<gene>
    <name evidence="1" type="ORF">EDC03_1626</name>
</gene>
<dbReference type="GO" id="GO:0006790">
    <property type="term" value="P:sulfur compound metabolic process"/>
    <property type="evidence" value="ECO:0007669"/>
    <property type="project" value="TreeGrafter"/>
</dbReference>
<comment type="caution">
    <text evidence="1">The sequence shown here is derived from an EMBL/GenBank/DDBJ whole genome shotgun (WGS) entry which is preliminary data.</text>
</comment>
<accession>A0A3N1HNC5</accession>
<dbReference type="OrthoDB" id="9777890at2"/>
<sequence>MSAPRVAPTTPRLAVVAGTGRSGTTLVTELVARHPATGFVSGLDDRLWQVVPGGPAGRGNGALYRAGGARPSSMRALAEAGRLLERGRLRVRPSEGYRLLDHHVMPGFSTVSRDLVADDLTPVVRDRLVAFVERRLAAQGAEVLVQHLTGWPRTGLLQAALPGTRTVHVVRDGRAVAASWLQMGWWDGRRGPDRWIYGPLPADLHEEWERSGRDFVVLAALGWRMLLEAAERARAAAAPGTWHDLRYEDLLDDPRGRLEEVLAFLGLPWTPALQAALRRHHRVERGRREAFRRELAPRQVAAVEAVLAEPLDRWGYAV</sequence>
<dbReference type="InParanoid" id="A0A3N1HNC5"/>
<dbReference type="PANTHER" id="PTHR10704:SF44">
    <property type="entry name" value="LD35051P-RELATED"/>
    <property type="match status" value="1"/>
</dbReference>
<keyword evidence="2" id="KW-1185">Reference proteome</keyword>